<gene>
    <name evidence="2" type="ORF">BDW02DRAFT_525568</name>
</gene>
<feature type="transmembrane region" description="Helical" evidence="1">
    <location>
        <begin position="221"/>
        <end position="239"/>
    </location>
</feature>
<keyword evidence="1" id="KW-0812">Transmembrane</keyword>
<feature type="transmembrane region" description="Helical" evidence="1">
    <location>
        <begin position="251"/>
        <end position="271"/>
    </location>
</feature>
<sequence>MAPPARYGPPAYSIPQRYMHREPPPEGADSNTRPYIIFFSYLLTCFLVTIFILLKLIRRASVLQKSTTARLPPKKHVWLFGGLAVGSLLSTWTQMFQYFRISYHQWLMWRSYYELEPHMRHWGLWLKETSLFREAWETVIVGNARYWWSHQIFFFALGLGLYLEQKGLPRGIRYTWAFMLLGQIVAISFATNLFLLTLLLSPPAPPSAPSGTRGHKWLGPWLLNLLAIFATAYPAMQLADEHYWYHPTHFMPMLLAPHIALMVLPVVRALVPPGYFEDDIQIADRIYNYLWVLVFANGGLMLGWTTVTAYAYSGVAGIVNAVFEHPAVGSVGFDVVFCWTTWICWKRTQTKPTRTEVSMHADEPSTEFVRDGRDTFVGAGAYGDGIRRR</sequence>
<evidence type="ECO:0000313" key="2">
    <source>
        <dbReference type="EMBL" id="KAF1834342.1"/>
    </source>
</evidence>
<dbReference type="EMBL" id="ML975303">
    <property type="protein sequence ID" value="KAF1834342.1"/>
    <property type="molecule type" value="Genomic_DNA"/>
</dbReference>
<protein>
    <submittedName>
        <fullName evidence="2">Uncharacterized protein</fullName>
    </submittedName>
</protein>
<name>A0A6A5KG61_9PLEO</name>
<feature type="transmembrane region" description="Helical" evidence="1">
    <location>
        <begin position="175"/>
        <end position="201"/>
    </location>
</feature>
<dbReference type="AlphaFoldDB" id="A0A6A5KG61"/>
<dbReference type="OrthoDB" id="2126185at2759"/>
<keyword evidence="1" id="KW-1133">Transmembrane helix</keyword>
<feature type="transmembrane region" description="Helical" evidence="1">
    <location>
        <begin position="291"/>
        <end position="312"/>
    </location>
</feature>
<organism evidence="2 3">
    <name type="scientific">Decorospora gaudefroyi</name>
    <dbReference type="NCBI Taxonomy" id="184978"/>
    <lineage>
        <taxon>Eukaryota</taxon>
        <taxon>Fungi</taxon>
        <taxon>Dikarya</taxon>
        <taxon>Ascomycota</taxon>
        <taxon>Pezizomycotina</taxon>
        <taxon>Dothideomycetes</taxon>
        <taxon>Pleosporomycetidae</taxon>
        <taxon>Pleosporales</taxon>
        <taxon>Pleosporineae</taxon>
        <taxon>Pleosporaceae</taxon>
        <taxon>Decorospora</taxon>
    </lineage>
</organism>
<reference evidence="2" key="1">
    <citation type="submission" date="2020-01" db="EMBL/GenBank/DDBJ databases">
        <authorList>
            <consortium name="DOE Joint Genome Institute"/>
            <person name="Haridas S."/>
            <person name="Albert R."/>
            <person name="Binder M."/>
            <person name="Bloem J."/>
            <person name="Labutti K."/>
            <person name="Salamov A."/>
            <person name="Andreopoulos B."/>
            <person name="Baker S.E."/>
            <person name="Barry K."/>
            <person name="Bills G."/>
            <person name="Bluhm B.H."/>
            <person name="Cannon C."/>
            <person name="Castanera R."/>
            <person name="Culley D.E."/>
            <person name="Daum C."/>
            <person name="Ezra D."/>
            <person name="Gonzalez J.B."/>
            <person name="Henrissat B."/>
            <person name="Kuo A."/>
            <person name="Liang C."/>
            <person name="Lipzen A."/>
            <person name="Lutzoni F."/>
            <person name="Magnuson J."/>
            <person name="Mondo S."/>
            <person name="Nolan M."/>
            <person name="Ohm R."/>
            <person name="Pangilinan J."/>
            <person name="Park H.-J."/>
            <person name="Ramirez L."/>
            <person name="Alfaro M."/>
            <person name="Sun H."/>
            <person name="Tritt A."/>
            <person name="Yoshinaga Y."/>
            <person name="Zwiers L.-H."/>
            <person name="Turgeon B.G."/>
            <person name="Goodwin S.B."/>
            <person name="Spatafora J.W."/>
            <person name="Crous P.W."/>
            <person name="Grigoriev I.V."/>
        </authorList>
    </citation>
    <scope>NUCLEOTIDE SEQUENCE</scope>
    <source>
        <strain evidence="2">P77</strain>
    </source>
</reference>
<dbReference type="Proteomes" id="UP000800040">
    <property type="component" value="Unassembled WGS sequence"/>
</dbReference>
<evidence type="ECO:0000313" key="3">
    <source>
        <dbReference type="Proteomes" id="UP000800040"/>
    </source>
</evidence>
<feature type="transmembrane region" description="Helical" evidence="1">
    <location>
        <begin position="77"/>
        <end position="99"/>
    </location>
</feature>
<evidence type="ECO:0000256" key="1">
    <source>
        <dbReference type="SAM" id="Phobius"/>
    </source>
</evidence>
<feature type="transmembrane region" description="Helical" evidence="1">
    <location>
        <begin position="35"/>
        <end position="57"/>
    </location>
</feature>
<keyword evidence="3" id="KW-1185">Reference proteome</keyword>
<keyword evidence="1" id="KW-0472">Membrane</keyword>
<proteinExistence type="predicted"/>
<accession>A0A6A5KG61</accession>